<accession>A0A6J1CL52</accession>
<dbReference type="AlphaFoldDB" id="A0A6J1CL52"/>
<feature type="region of interest" description="Disordered" evidence="1">
    <location>
        <begin position="24"/>
        <end position="54"/>
    </location>
</feature>
<name>A0A6J1CL52_MOMCH</name>
<proteinExistence type="predicted"/>
<keyword evidence="2" id="KW-1185">Reference proteome</keyword>
<dbReference type="GO" id="GO:0005634">
    <property type="term" value="C:nucleus"/>
    <property type="evidence" value="ECO:0007669"/>
    <property type="project" value="TreeGrafter"/>
</dbReference>
<evidence type="ECO:0000256" key="1">
    <source>
        <dbReference type="SAM" id="MobiDB-lite"/>
    </source>
</evidence>
<dbReference type="KEGG" id="mcha:111011960"/>
<feature type="compositionally biased region" description="Pro residues" evidence="1">
    <location>
        <begin position="130"/>
        <end position="139"/>
    </location>
</feature>
<evidence type="ECO:0000313" key="2">
    <source>
        <dbReference type="Proteomes" id="UP000504603"/>
    </source>
</evidence>
<dbReference type="GeneID" id="111011960"/>
<evidence type="ECO:0000313" key="3">
    <source>
        <dbReference type="RefSeq" id="XP_022141658.1"/>
    </source>
</evidence>
<gene>
    <name evidence="3" type="primary">LOC111011960</name>
</gene>
<protein>
    <submittedName>
        <fullName evidence="3">Protein MKS1-like</fullName>
    </submittedName>
</protein>
<feature type="compositionally biased region" description="Low complexity" evidence="1">
    <location>
        <begin position="109"/>
        <end position="124"/>
    </location>
</feature>
<dbReference type="InterPro" id="IPR039607">
    <property type="entry name" value="VQ_8/17/18/20/21/25"/>
</dbReference>
<sequence length="187" mass="20439">MGSPPRRKEIPLNGPRPAALSVAKDSLKIKKPPLPPSRALQLRHHHQQRRQPPLVIYELSPQVKNVPAADFMAYVQQQTGYHPSAAAAASTSSVDVTEPEPTTAPHSPPGILSPTPTSLPSISPNIFTPTPTPPPPPPDDVISYTWRTVEPPPLPTFNQNPVHLPYGLPNFSPQDFFHDNSFPDNFP</sequence>
<organism evidence="2 3">
    <name type="scientific">Momordica charantia</name>
    <name type="common">Bitter gourd</name>
    <name type="synonym">Balsam pear</name>
    <dbReference type="NCBI Taxonomy" id="3673"/>
    <lineage>
        <taxon>Eukaryota</taxon>
        <taxon>Viridiplantae</taxon>
        <taxon>Streptophyta</taxon>
        <taxon>Embryophyta</taxon>
        <taxon>Tracheophyta</taxon>
        <taxon>Spermatophyta</taxon>
        <taxon>Magnoliopsida</taxon>
        <taxon>eudicotyledons</taxon>
        <taxon>Gunneridae</taxon>
        <taxon>Pentapetalae</taxon>
        <taxon>rosids</taxon>
        <taxon>fabids</taxon>
        <taxon>Cucurbitales</taxon>
        <taxon>Cucurbitaceae</taxon>
        <taxon>Momordiceae</taxon>
        <taxon>Momordica</taxon>
    </lineage>
</organism>
<dbReference type="RefSeq" id="XP_022141658.1">
    <property type="nucleotide sequence ID" value="XM_022285966.1"/>
</dbReference>
<feature type="compositionally biased region" description="Low complexity" evidence="1">
    <location>
        <begin position="84"/>
        <end position="93"/>
    </location>
</feature>
<dbReference type="Proteomes" id="UP000504603">
    <property type="component" value="Unplaced"/>
</dbReference>
<dbReference type="PANTHER" id="PTHR33143">
    <property type="entry name" value="F16F4.1 PROTEIN-RELATED"/>
    <property type="match status" value="1"/>
</dbReference>
<feature type="region of interest" description="Disordered" evidence="1">
    <location>
        <begin position="81"/>
        <end position="147"/>
    </location>
</feature>
<reference evidence="3" key="1">
    <citation type="submission" date="2025-08" db="UniProtKB">
        <authorList>
            <consortium name="RefSeq"/>
        </authorList>
    </citation>
    <scope>IDENTIFICATION</scope>
    <source>
        <strain evidence="3">OHB3-1</strain>
    </source>
</reference>
<dbReference type="PANTHER" id="PTHR33143:SF6">
    <property type="entry name" value="OS08G0102900 PROTEIN"/>
    <property type="match status" value="1"/>
</dbReference>